<feature type="compositionally biased region" description="Polar residues" evidence="1">
    <location>
        <begin position="1"/>
        <end position="30"/>
    </location>
</feature>
<feature type="domain" description="BTB" evidence="3">
    <location>
        <begin position="260"/>
        <end position="354"/>
    </location>
</feature>
<gene>
    <name evidence="5" type="ORF">G7K_4661-t1</name>
</gene>
<protein>
    <recommendedName>
        <fullName evidence="7">Cytochrome b5 heme-binding domain-containing protein</fullName>
    </recommendedName>
</protein>
<evidence type="ECO:0000256" key="2">
    <source>
        <dbReference type="SAM" id="Phobius"/>
    </source>
</evidence>
<dbReference type="GO" id="GO:0051260">
    <property type="term" value="P:protein homooligomerization"/>
    <property type="evidence" value="ECO:0007669"/>
    <property type="project" value="InterPro"/>
</dbReference>
<evidence type="ECO:0008006" key="7">
    <source>
        <dbReference type="Google" id="ProtNLM"/>
    </source>
</evidence>
<organism evidence="5 6">
    <name type="scientific">Saitoella complicata (strain BCRC 22490 / CBS 7301 / JCM 7358 / NBRC 10748 / NRRL Y-17804)</name>
    <dbReference type="NCBI Taxonomy" id="698492"/>
    <lineage>
        <taxon>Eukaryota</taxon>
        <taxon>Fungi</taxon>
        <taxon>Dikarya</taxon>
        <taxon>Ascomycota</taxon>
        <taxon>Taphrinomycotina</taxon>
        <taxon>Taphrinomycotina incertae sedis</taxon>
        <taxon>Saitoella</taxon>
    </lineage>
</organism>
<evidence type="ECO:0000256" key="1">
    <source>
        <dbReference type="SAM" id="MobiDB-lite"/>
    </source>
</evidence>
<dbReference type="SMART" id="SM00225">
    <property type="entry name" value="BTB"/>
    <property type="match status" value="1"/>
</dbReference>
<reference evidence="5 6" key="3">
    <citation type="journal article" date="2015" name="Genome Announc.">
        <title>Draft Genome Sequence of the Archiascomycetous Yeast Saitoella complicata.</title>
        <authorList>
            <person name="Yamauchi K."/>
            <person name="Kondo S."/>
            <person name="Hamamoto M."/>
            <person name="Takahashi Y."/>
            <person name="Ogura Y."/>
            <person name="Hayashi T."/>
            <person name="Nishida H."/>
        </authorList>
    </citation>
    <scope>NUCLEOTIDE SEQUENCE [LARGE SCALE GENOMIC DNA]</scope>
    <source>
        <strain evidence="5 6">NRRL Y-17804</strain>
    </source>
</reference>
<accession>A0A0E9NKY3</accession>
<sequence>MASTPDQTIRQRQQPAASTVNETPRSPFSRQQERETRPSSSAGKGFNLVELFRWISFLLVINFVLSYFVTESWLWGHKGKWTNINRYKMMFKTPLNLTEQQLALYDGADLSLPIYVAINGSVFDVSANPRIYGKGGAYNFFTGKDCARAYITGCFSQDQTHDLRGIPEERQEELKGWLKFYNEHPVYYKVGHVNHPKIDPASPIPPECRPEKPMGVYSQAVPRFSGDDQTNCNSTTTNRTKRMTDVPDRELQAPFLPPDKVYSIQIGSEVFRISGAALCSDAPSYFTCYFENNEDKTLILDRDPEVFQDIVRYLRGYYVTPKSEEHFIYLCSDAMYYKLSRLQQRLFQEYHIDVGGRSFRIEKDIFNEVQYPAGDGNNFFTLGFASLFNHPNPQALLSTHEEMYGDHRPPEVPPSRLPRSSALFQDILAYLQNYEVEIRSETHRQNLMKDARFYGLRALVEKIAPGRNEFNGWEEGEAPNSTEVEDVVLPVEGVKGPGLSVDASKGQIWYKRPYIDTEAAGRQLILQVKNFVLNDLHFSASSTEPKVLRCSGHKYLAKKLKHLLGPLQIPKEDSSIAIEIGDDAAVTLDGHDLELDDIALQNKVRDDEEPAAKRIKTEAASGTTSGPVKFRRWVVTKALLRPCVREESGKQMLWLCVVKMEATSNQKETNKAREWI</sequence>
<dbReference type="Gene3D" id="3.10.120.10">
    <property type="entry name" value="Cytochrome b5-like heme/steroid binding domain"/>
    <property type="match status" value="1"/>
</dbReference>
<name>A0A0E9NKY3_SAICN</name>
<keyword evidence="2" id="KW-1133">Transmembrane helix</keyword>
<evidence type="ECO:0000313" key="5">
    <source>
        <dbReference type="EMBL" id="GAO50537.1"/>
    </source>
</evidence>
<feature type="region of interest" description="Disordered" evidence="1">
    <location>
        <begin position="1"/>
        <end position="41"/>
    </location>
</feature>
<dbReference type="PANTHER" id="PTHR31758">
    <property type="entry name" value="BTB/POZ DOMAIN-CONTAINING PROTEIN YLR108C"/>
    <property type="match status" value="1"/>
</dbReference>
<dbReference type="InterPro" id="IPR000210">
    <property type="entry name" value="BTB/POZ_dom"/>
</dbReference>
<dbReference type="SUPFAM" id="SSF54695">
    <property type="entry name" value="POZ domain"/>
    <property type="match status" value="2"/>
</dbReference>
<dbReference type="STRING" id="698492.A0A0E9NKY3"/>
<comment type="caution">
    <text evidence="5">The sequence shown here is derived from an EMBL/GenBank/DDBJ whole genome shotgun (WGS) entry which is preliminary data.</text>
</comment>
<feature type="domain" description="Cytochrome b5 heme-binding" evidence="4">
    <location>
        <begin position="97"/>
        <end position="194"/>
    </location>
</feature>
<proteinExistence type="predicted"/>
<evidence type="ECO:0000259" key="3">
    <source>
        <dbReference type="SMART" id="SM00225"/>
    </source>
</evidence>
<dbReference type="InterPro" id="IPR003131">
    <property type="entry name" value="T1-type_BTB"/>
</dbReference>
<reference evidence="5 6" key="2">
    <citation type="journal article" date="2014" name="J. Gen. Appl. Microbiol.">
        <title>The early diverging ascomycetous budding yeast Saitoella complicata has three histone deacetylases belonging to the Clr6, Hos2, and Rpd3 lineages.</title>
        <authorList>
            <person name="Nishida H."/>
            <person name="Matsumoto T."/>
            <person name="Kondo S."/>
            <person name="Hamamoto M."/>
            <person name="Yoshikawa H."/>
        </authorList>
    </citation>
    <scope>NUCLEOTIDE SEQUENCE [LARGE SCALE GENOMIC DNA]</scope>
    <source>
        <strain evidence="5 6">NRRL Y-17804</strain>
    </source>
</reference>
<keyword evidence="2" id="KW-0472">Membrane</keyword>
<evidence type="ECO:0000259" key="4">
    <source>
        <dbReference type="SMART" id="SM01117"/>
    </source>
</evidence>
<evidence type="ECO:0000313" key="6">
    <source>
        <dbReference type="Proteomes" id="UP000033140"/>
    </source>
</evidence>
<dbReference type="EMBL" id="BACD03000034">
    <property type="protein sequence ID" value="GAO50537.1"/>
    <property type="molecule type" value="Genomic_DNA"/>
</dbReference>
<dbReference type="AlphaFoldDB" id="A0A0E9NKY3"/>
<dbReference type="Proteomes" id="UP000033140">
    <property type="component" value="Unassembled WGS sequence"/>
</dbReference>
<dbReference type="SUPFAM" id="SSF55856">
    <property type="entry name" value="Cytochrome b5-like heme/steroid binding domain"/>
    <property type="match status" value="1"/>
</dbReference>
<feature type="transmembrane region" description="Helical" evidence="2">
    <location>
        <begin position="51"/>
        <end position="70"/>
    </location>
</feature>
<dbReference type="SMART" id="SM01117">
    <property type="entry name" value="Cyt-b5"/>
    <property type="match status" value="1"/>
</dbReference>
<keyword evidence="2" id="KW-0812">Transmembrane</keyword>
<reference evidence="5 6" key="1">
    <citation type="journal article" date="2011" name="J. Gen. Appl. Microbiol.">
        <title>Draft genome sequencing of the enigmatic yeast Saitoella complicata.</title>
        <authorList>
            <person name="Nishida H."/>
            <person name="Hamamoto M."/>
            <person name="Sugiyama J."/>
        </authorList>
    </citation>
    <scope>NUCLEOTIDE SEQUENCE [LARGE SCALE GENOMIC DNA]</scope>
    <source>
        <strain evidence="5 6">NRRL Y-17804</strain>
    </source>
</reference>
<dbReference type="InterPro" id="IPR001199">
    <property type="entry name" value="Cyt_B5-like_heme/steroid-bd"/>
</dbReference>
<dbReference type="InterPro" id="IPR011333">
    <property type="entry name" value="SKP1/BTB/POZ_sf"/>
</dbReference>
<dbReference type="InterPro" id="IPR036400">
    <property type="entry name" value="Cyt_B5-like_heme/steroid_sf"/>
</dbReference>
<dbReference type="PANTHER" id="PTHR31758:SF2">
    <property type="entry name" value="BTB_POZ DOMAIN-CONTAINING PROTEIN YLR108C"/>
    <property type="match status" value="1"/>
</dbReference>
<dbReference type="Gene3D" id="3.30.710.10">
    <property type="entry name" value="Potassium Channel Kv1.1, Chain A"/>
    <property type="match status" value="2"/>
</dbReference>
<keyword evidence="6" id="KW-1185">Reference proteome</keyword>
<dbReference type="Pfam" id="PF02214">
    <property type="entry name" value="BTB_2"/>
    <property type="match status" value="1"/>
</dbReference>